<dbReference type="InterPro" id="IPR003703">
    <property type="entry name" value="Acyl_CoA_thio"/>
</dbReference>
<accession>A0AAN6YFW5</accession>
<sequence length="386" mass="42464">MAGSNDTPGDDPRLSYQEALTLVELPPLPSSVGTTSGSVRRFMSTSPVYVQTTDYPRDHPLWGMHKSGFGGHVYAQSGLAAYKVWRSVEDQKGAKPHERLGIHTIHGYFTLAAKPDRPFVYHVQVLTTLRSLATLSVTAYQPSQPSTNPKADYFPLADGSLPLEPPSFTGIVSFKLAEAHSSGVNSQEAPPQVRFADILSSRRPSEWAPSPITDIEAIVEYFAHENKSIVGLFPMVDVKKVDMSAYNKDKPPHERREISLYRLVKPLPSPADGNDSILVHAFAADRNGLLMVGNHNGLGHKFGKAATISNTFVVHENVNEAVMEYGTGEGRDLGNEWWVMEYSFPRTARGRGIVVNKIWSPKGVHVATEYQDGVVRSNEASEKVKL</sequence>
<dbReference type="Proteomes" id="UP001301769">
    <property type="component" value="Unassembled WGS sequence"/>
</dbReference>
<dbReference type="InterPro" id="IPR042171">
    <property type="entry name" value="Acyl-CoA_hotdog"/>
</dbReference>
<comment type="caution">
    <text evidence="4">The sequence shown here is derived from an EMBL/GenBank/DDBJ whole genome shotgun (WGS) entry which is preliminary data.</text>
</comment>
<gene>
    <name evidence="4" type="ORF">QBC37DRAFT_372027</name>
</gene>
<dbReference type="PANTHER" id="PTHR11066:SF64">
    <property type="entry name" value="ACYL-COA THIOESTERASE (AFU_ORTHOLOGUE AFUA_1G12060)"/>
    <property type="match status" value="1"/>
</dbReference>
<dbReference type="CDD" id="cd03444">
    <property type="entry name" value="Thioesterase_II_repeat1"/>
    <property type="match status" value="1"/>
</dbReference>
<dbReference type="CDD" id="cd03445">
    <property type="entry name" value="Thioesterase_II_repeat2"/>
    <property type="match status" value="1"/>
</dbReference>
<dbReference type="Pfam" id="PF13622">
    <property type="entry name" value="4HBT_3"/>
    <property type="match status" value="1"/>
</dbReference>
<reference evidence="4" key="1">
    <citation type="journal article" date="2023" name="Mol. Phylogenet. Evol.">
        <title>Genome-scale phylogeny and comparative genomics of the fungal order Sordariales.</title>
        <authorList>
            <person name="Hensen N."/>
            <person name="Bonometti L."/>
            <person name="Westerberg I."/>
            <person name="Brannstrom I.O."/>
            <person name="Guillou S."/>
            <person name="Cros-Aarteil S."/>
            <person name="Calhoun S."/>
            <person name="Haridas S."/>
            <person name="Kuo A."/>
            <person name="Mondo S."/>
            <person name="Pangilinan J."/>
            <person name="Riley R."/>
            <person name="LaButti K."/>
            <person name="Andreopoulos B."/>
            <person name="Lipzen A."/>
            <person name="Chen C."/>
            <person name="Yan M."/>
            <person name="Daum C."/>
            <person name="Ng V."/>
            <person name="Clum A."/>
            <person name="Steindorff A."/>
            <person name="Ohm R.A."/>
            <person name="Martin F."/>
            <person name="Silar P."/>
            <person name="Natvig D.O."/>
            <person name="Lalanne C."/>
            <person name="Gautier V."/>
            <person name="Ament-Velasquez S.L."/>
            <person name="Kruys A."/>
            <person name="Hutchinson M.I."/>
            <person name="Powell A.J."/>
            <person name="Barry K."/>
            <person name="Miller A.N."/>
            <person name="Grigoriev I.V."/>
            <person name="Debuchy R."/>
            <person name="Gladieux P."/>
            <person name="Hiltunen Thoren M."/>
            <person name="Johannesson H."/>
        </authorList>
    </citation>
    <scope>NUCLEOTIDE SEQUENCE</scope>
    <source>
        <strain evidence="4">PSN293</strain>
    </source>
</reference>
<proteinExistence type="inferred from homology"/>
<dbReference type="EMBL" id="MU858080">
    <property type="protein sequence ID" value="KAK4215397.1"/>
    <property type="molecule type" value="Genomic_DNA"/>
</dbReference>
<dbReference type="SUPFAM" id="SSF54637">
    <property type="entry name" value="Thioesterase/thiol ester dehydrase-isomerase"/>
    <property type="match status" value="2"/>
</dbReference>
<comment type="similarity">
    <text evidence="1">Belongs to the C/M/P thioester hydrolase family.</text>
</comment>
<name>A0AAN6YFW5_9PEZI</name>
<evidence type="ECO:0000259" key="3">
    <source>
        <dbReference type="Pfam" id="PF13622"/>
    </source>
</evidence>
<feature type="domain" description="Acyl-CoA thioesterase-like N-terminal HotDog" evidence="3">
    <location>
        <begin position="62"/>
        <end position="143"/>
    </location>
</feature>
<keyword evidence="5" id="KW-1185">Reference proteome</keyword>
<evidence type="ECO:0000256" key="1">
    <source>
        <dbReference type="ARBA" id="ARBA00006538"/>
    </source>
</evidence>
<dbReference type="InterPro" id="IPR049449">
    <property type="entry name" value="TesB_ACOT8-like_N"/>
</dbReference>
<dbReference type="GO" id="GO:0047617">
    <property type="term" value="F:fatty acyl-CoA hydrolase activity"/>
    <property type="evidence" value="ECO:0007669"/>
    <property type="project" value="InterPro"/>
</dbReference>
<dbReference type="Gene3D" id="2.40.160.210">
    <property type="entry name" value="Acyl-CoA thioesterase, double hotdog domain"/>
    <property type="match status" value="1"/>
</dbReference>
<dbReference type="GO" id="GO:0009062">
    <property type="term" value="P:fatty acid catabolic process"/>
    <property type="evidence" value="ECO:0007669"/>
    <property type="project" value="TreeGrafter"/>
</dbReference>
<dbReference type="GO" id="GO:0006637">
    <property type="term" value="P:acyl-CoA metabolic process"/>
    <property type="evidence" value="ECO:0007669"/>
    <property type="project" value="InterPro"/>
</dbReference>
<protein>
    <submittedName>
        <fullName evidence="4">Thioesterase-like superfamily-domain-containing protein</fullName>
    </submittedName>
</protein>
<dbReference type="InterPro" id="IPR029069">
    <property type="entry name" value="HotDog_dom_sf"/>
</dbReference>
<evidence type="ECO:0000313" key="4">
    <source>
        <dbReference type="EMBL" id="KAK4215397.1"/>
    </source>
</evidence>
<evidence type="ECO:0000256" key="2">
    <source>
        <dbReference type="ARBA" id="ARBA00022801"/>
    </source>
</evidence>
<evidence type="ECO:0000313" key="5">
    <source>
        <dbReference type="Proteomes" id="UP001301769"/>
    </source>
</evidence>
<dbReference type="GO" id="GO:0005782">
    <property type="term" value="C:peroxisomal matrix"/>
    <property type="evidence" value="ECO:0007669"/>
    <property type="project" value="TreeGrafter"/>
</dbReference>
<dbReference type="PANTHER" id="PTHR11066">
    <property type="entry name" value="ACYL-COA THIOESTERASE"/>
    <property type="match status" value="1"/>
</dbReference>
<keyword evidence="2" id="KW-0378">Hydrolase</keyword>
<organism evidence="4 5">
    <name type="scientific">Rhypophila decipiens</name>
    <dbReference type="NCBI Taxonomy" id="261697"/>
    <lineage>
        <taxon>Eukaryota</taxon>
        <taxon>Fungi</taxon>
        <taxon>Dikarya</taxon>
        <taxon>Ascomycota</taxon>
        <taxon>Pezizomycotina</taxon>
        <taxon>Sordariomycetes</taxon>
        <taxon>Sordariomycetidae</taxon>
        <taxon>Sordariales</taxon>
        <taxon>Naviculisporaceae</taxon>
        <taxon>Rhypophila</taxon>
    </lineage>
</organism>
<dbReference type="AlphaFoldDB" id="A0AAN6YFW5"/>
<reference evidence="4" key="2">
    <citation type="submission" date="2023-05" db="EMBL/GenBank/DDBJ databases">
        <authorList>
            <consortium name="Lawrence Berkeley National Laboratory"/>
            <person name="Steindorff A."/>
            <person name="Hensen N."/>
            <person name="Bonometti L."/>
            <person name="Westerberg I."/>
            <person name="Brannstrom I.O."/>
            <person name="Guillou S."/>
            <person name="Cros-Aarteil S."/>
            <person name="Calhoun S."/>
            <person name="Haridas S."/>
            <person name="Kuo A."/>
            <person name="Mondo S."/>
            <person name="Pangilinan J."/>
            <person name="Riley R."/>
            <person name="Labutti K."/>
            <person name="Andreopoulos B."/>
            <person name="Lipzen A."/>
            <person name="Chen C."/>
            <person name="Yanf M."/>
            <person name="Daum C."/>
            <person name="Ng V."/>
            <person name="Clum A."/>
            <person name="Ohm R."/>
            <person name="Martin F."/>
            <person name="Silar P."/>
            <person name="Natvig D."/>
            <person name="Lalanne C."/>
            <person name="Gautier V."/>
            <person name="Ament-Velasquez S.L."/>
            <person name="Kruys A."/>
            <person name="Hutchinson M.I."/>
            <person name="Powell A.J."/>
            <person name="Barry K."/>
            <person name="Miller A.N."/>
            <person name="Grigoriev I.V."/>
            <person name="Debuchy R."/>
            <person name="Gladieux P."/>
            <person name="Thoren M.H."/>
            <person name="Johannesson H."/>
        </authorList>
    </citation>
    <scope>NUCLEOTIDE SEQUENCE</scope>
    <source>
        <strain evidence="4">PSN293</strain>
    </source>
</reference>